<name>A0A8S5NZR6_9CAUD</name>
<dbReference type="EMBL" id="BK015301">
    <property type="protein sequence ID" value="DAE00327.1"/>
    <property type="molecule type" value="Genomic_DNA"/>
</dbReference>
<proteinExistence type="predicted"/>
<evidence type="ECO:0000313" key="1">
    <source>
        <dbReference type="EMBL" id="DAE00327.1"/>
    </source>
</evidence>
<sequence>MKTVAQVVDCLNELFISRNIKTLEYDFSREVEGKKVAFFNRMAFVSLDDVRHIANTVAPDEENYPDFTGELENWDSTKELEAHISKLEDGNLYWVLADKDTLRVMVDHVKDGEIESIFNLSLTIKENILS</sequence>
<organism evidence="1">
    <name type="scientific">Myoviridae sp. ctLnO19</name>
    <dbReference type="NCBI Taxonomy" id="2825085"/>
    <lineage>
        <taxon>Viruses</taxon>
        <taxon>Duplodnaviria</taxon>
        <taxon>Heunggongvirae</taxon>
        <taxon>Uroviricota</taxon>
        <taxon>Caudoviricetes</taxon>
    </lineage>
</organism>
<accession>A0A8S5NZR6</accession>
<protein>
    <submittedName>
        <fullName evidence="1">Uncharacterized protein</fullName>
    </submittedName>
</protein>
<reference evidence="1" key="1">
    <citation type="journal article" date="2021" name="Proc. Natl. Acad. Sci. U.S.A.">
        <title>A Catalog of Tens of Thousands of Viruses from Human Metagenomes Reveals Hidden Associations with Chronic Diseases.</title>
        <authorList>
            <person name="Tisza M.J."/>
            <person name="Buck C.B."/>
        </authorList>
    </citation>
    <scope>NUCLEOTIDE SEQUENCE</scope>
    <source>
        <strain evidence="1">CtLnO19</strain>
    </source>
</reference>